<accession>A0A2G4F0X4</accession>
<comment type="caution">
    <text evidence="2">The sequence shown here is derived from an EMBL/GenBank/DDBJ whole genome shotgun (WGS) entry which is preliminary data.</text>
</comment>
<dbReference type="InterPro" id="IPR025567">
    <property type="entry name" value="DUF4332"/>
</dbReference>
<dbReference type="OrthoDB" id="530698at2"/>
<dbReference type="EMBL" id="NXIB02000054">
    <property type="protein sequence ID" value="PHX55409.1"/>
    <property type="molecule type" value="Genomic_DNA"/>
</dbReference>
<gene>
    <name evidence="2" type="ORF">CP500_011095</name>
</gene>
<sequence length="147" mass="16188">MPTYHKTHGSSVQARDWPIANLPGLSNDNQSQLATCGISTIAQLICQTKTPTAKISLAHQLQVDIRYVNKWVAMANLARIPSVGCEYCGLLLHAGVASPAQLAQIPVGRLHQQILRLHVATMQRNDLTPSVDRVQKWIQDAKLVISY</sequence>
<dbReference type="Proteomes" id="UP000226442">
    <property type="component" value="Unassembled WGS sequence"/>
</dbReference>
<evidence type="ECO:0000259" key="1">
    <source>
        <dbReference type="Pfam" id="PF14229"/>
    </source>
</evidence>
<dbReference type="Pfam" id="PF14229">
    <property type="entry name" value="DUF4332"/>
    <property type="match status" value="1"/>
</dbReference>
<evidence type="ECO:0000313" key="3">
    <source>
        <dbReference type="Proteomes" id="UP000226442"/>
    </source>
</evidence>
<proteinExistence type="predicted"/>
<evidence type="ECO:0000313" key="2">
    <source>
        <dbReference type="EMBL" id="PHX55409.1"/>
    </source>
</evidence>
<keyword evidence="3" id="KW-1185">Reference proteome</keyword>
<dbReference type="AlphaFoldDB" id="A0A2G4F0X4"/>
<feature type="domain" description="DUF4332" evidence="1">
    <location>
        <begin position="23"/>
        <end position="142"/>
    </location>
</feature>
<reference evidence="2" key="1">
    <citation type="submission" date="2017-10" db="EMBL/GenBank/DDBJ databases">
        <title>Draft genome sequence of the planktic cyanobacteria Tychonema bourrellyi isolated from alpine lentic freshwater.</title>
        <authorList>
            <person name="Tett A."/>
            <person name="Armanini F."/>
            <person name="Asnicar F."/>
            <person name="Boscaini A."/>
            <person name="Pasolli E."/>
            <person name="Zolfo M."/>
            <person name="Donati C."/>
            <person name="Salmaso N."/>
            <person name="Segata N."/>
        </authorList>
    </citation>
    <scope>NUCLEOTIDE SEQUENCE</scope>
    <source>
        <strain evidence="2">FEM_GT703</strain>
    </source>
</reference>
<organism evidence="2 3">
    <name type="scientific">Tychonema bourrellyi FEM_GT703</name>
    <dbReference type="NCBI Taxonomy" id="2040638"/>
    <lineage>
        <taxon>Bacteria</taxon>
        <taxon>Bacillati</taxon>
        <taxon>Cyanobacteriota</taxon>
        <taxon>Cyanophyceae</taxon>
        <taxon>Oscillatoriophycideae</taxon>
        <taxon>Oscillatoriales</taxon>
        <taxon>Microcoleaceae</taxon>
        <taxon>Tychonema</taxon>
    </lineage>
</organism>
<protein>
    <submittedName>
        <fullName evidence="2">DUF4332 domain-containing protein</fullName>
    </submittedName>
</protein>
<dbReference type="RefSeq" id="WP_096830658.1">
    <property type="nucleotide sequence ID" value="NZ_NXIB02000054.1"/>
</dbReference>
<name>A0A2G4F0X4_9CYAN</name>